<organism evidence="1 2">
    <name type="scientific">Vibrio eleionomae</name>
    <dbReference type="NCBI Taxonomy" id="2653505"/>
    <lineage>
        <taxon>Bacteria</taxon>
        <taxon>Pseudomonadati</taxon>
        <taxon>Pseudomonadota</taxon>
        <taxon>Gammaproteobacteria</taxon>
        <taxon>Vibrionales</taxon>
        <taxon>Vibrionaceae</taxon>
        <taxon>Vibrio</taxon>
    </lineage>
</organism>
<accession>A0A7X4LJR5</accession>
<proteinExistence type="predicted"/>
<keyword evidence="2" id="KW-1185">Reference proteome</keyword>
<dbReference type="EMBL" id="WEKT01000011">
    <property type="protein sequence ID" value="MZI93238.1"/>
    <property type="molecule type" value="Genomic_DNA"/>
</dbReference>
<reference evidence="1 2" key="1">
    <citation type="submission" date="2019-10" db="EMBL/GenBank/DDBJ databases">
        <title>Vibrio sp. nov. isolated from a shrimp pond.</title>
        <authorList>
            <person name="Gomez-Gil B."/>
            <person name="Enciso-Ibarra J."/>
            <person name="Enciso-Ibarra K."/>
            <person name="Bolan-Mejia C."/>
        </authorList>
    </citation>
    <scope>NUCLEOTIDE SEQUENCE [LARGE SCALE GENOMIC DNA]</scope>
    <source>
        <strain evidence="1 2">CAIM 722</strain>
    </source>
</reference>
<dbReference type="Proteomes" id="UP000462621">
    <property type="component" value="Unassembled WGS sequence"/>
</dbReference>
<sequence>MAVEHIFYDVLPDGSVSVFLFEDWDWFRSYGHLLSYLDSQAGEYQLHDITDTTLDERLAIMGAHK</sequence>
<comment type="caution">
    <text evidence="1">The sequence shown here is derived from an EMBL/GenBank/DDBJ whole genome shotgun (WGS) entry which is preliminary data.</text>
</comment>
<dbReference type="AlphaFoldDB" id="A0A7X4LJR5"/>
<name>A0A7X4LJR5_9VIBR</name>
<evidence type="ECO:0000313" key="1">
    <source>
        <dbReference type="EMBL" id="MZI93238.1"/>
    </source>
</evidence>
<protein>
    <submittedName>
        <fullName evidence="1">Uncharacterized protein</fullName>
    </submittedName>
</protein>
<evidence type="ECO:0000313" key="2">
    <source>
        <dbReference type="Proteomes" id="UP000462621"/>
    </source>
</evidence>
<gene>
    <name evidence="1" type="ORF">F9817_08515</name>
</gene>